<organism evidence="1 2">
    <name type="scientific">Stieleria neptunia</name>
    <dbReference type="NCBI Taxonomy" id="2527979"/>
    <lineage>
        <taxon>Bacteria</taxon>
        <taxon>Pseudomonadati</taxon>
        <taxon>Planctomycetota</taxon>
        <taxon>Planctomycetia</taxon>
        <taxon>Pirellulales</taxon>
        <taxon>Pirellulaceae</taxon>
        <taxon>Stieleria</taxon>
    </lineage>
</organism>
<dbReference type="AlphaFoldDB" id="A0A518HK91"/>
<dbReference type="EMBL" id="CP037423">
    <property type="protein sequence ID" value="QDV41267.1"/>
    <property type="molecule type" value="Genomic_DNA"/>
</dbReference>
<reference evidence="1 2" key="1">
    <citation type="submission" date="2019-03" db="EMBL/GenBank/DDBJ databases">
        <title>Deep-cultivation of Planctomycetes and their phenomic and genomic characterization uncovers novel biology.</title>
        <authorList>
            <person name="Wiegand S."/>
            <person name="Jogler M."/>
            <person name="Boedeker C."/>
            <person name="Pinto D."/>
            <person name="Vollmers J."/>
            <person name="Rivas-Marin E."/>
            <person name="Kohn T."/>
            <person name="Peeters S.H."/>
            <person name="Heuer A."/>
            <person name="Rast P."/>
            <person name="Oberbeckmann S."/>
            <person name="Bunk B."/>
            <person name="Jeske O."/>
            <person name="Meyerdierks A."/>
            <person name="Storesund J.E."/>
            <person name="Kallscheuer N."/>
            <person name="Luecker S."/>
            <person name="Lage O.M."/>
            <person name="Pohl T."/>
            <person name="Merkel B.J."/>
            <person name="Hornburger P."/>
            <person name="Mueller R.-W."/>
            <person name="Bruemmer F."/>
            <person name="Labrenz M."/>
            <person name="Spormann A.M."/>
            <person name="Op den Camp H."/>
            <person name="Overmann J."/>
            <person name="Amann R."/>
            <person name="Jetten M.S.M."/>
            <person name="Mascher T."/>
            <person name="Medema M.H."/>
            <person name="Devos D.P."/>
            <person name="Kaster A.-K."/>
            <person name="Ovreas L."/>
            <person name="Rohde M."/>
            <person name="Galperin M.Y."/>
            <person name="Jogler C."/>
        </authorList>
    </citation>
    <scope>NUCLEOTIDE SEQUENCE [LARGE SCALE GENOMIC DNA]</scope>
    <source>
        <strain evidence="1 2">Enr13</strain>
    </source>
</reference>
<dbReference type="KEGG" id="snep:Enr13x_11050"/>
<accession>A0A518HK91</accession>
<dbReference type="Proteomes" id="UP000319004">
    <property type="component" value="Chromosome"/>
</dbReference>
<name>A0A518HK91_9BACT</name>
<sequence>MSMKDWNRHFGSRRYAALAMALVAVLAVNSAIAGRQRKDLAVETLPPIPTPIGYSGRRLFRFPGGECVVLRPPIELVSEEEQQRYRGTDAESELVREVLPPDSRWRVAPHRPEDESTFNCATFAIGDVIGLSRADFLITQAVSCTNNQNPAHVLLQEYFYSLATYPLAGIEWDELDRLESLGDNDVVVFAIHGSNDEYVHLGKIAKWRGRNQMVSKMGRGPIVRGTIQRTAQAYAGKFDEIQIYRRR</sequence>
<evidence type="ECO:0000313" key="1">
    <source>
        <dbReference type="EMBL" id="QDV41267.1"/>
    </source>
</evidence>
<evidence type="ECO:0000313" key="2">
    <source>
        <dbReference type="Proteomes" id="UP000319004"/>
    </source>
</evidence>
<proteinExistence type="predicted"/>
<gene>
    <name evidence="1" type="ORF">Enr13x_11050</name>
</gene>
<protein>
    <submittedName>
        <fullName evidence="1">Uncharacterized protein</fullName>
    </submittedName>
</protein>
<keyword evidence="2" id="KW-1185">Reference proteome</keyword>